<keyword evidence="14" id="KW-1185">Reference proteome</keyword>
<dbReference type="PROSITE" id="PS50866">
    <property type="entry name" value="GOLD"/>
    <property type="match status" value="1"/>
</dbReference>
<gene>
    <name evidence="13" type="ORF">Pmani_030774</name>
</gene>
<dbReference type="SUPFAM" id="SSF101576">
    <property type="entry name" value="Supernatant protein factor (SPF), C-terminal domain"/>
    <property type="match status" value="1"/>
</dbReference>
<evidence type="ECO:0000256" key="4">
    <source>
        <dbReference type="ARBA" id="ARBA00022692"/>
    </source>
</evidence>
<comment type="caution">
    <text evidence="13">The sequence shown here is derived from an EMBL/GenBank/DDBJ whole genome shotgun (WGS) entry which is preliminary data.</text>
</comment>
<dbReference type="GO" id="GO:0016020">
    <property type="term" value="C:membrane"/>
    <property type="evidence" value="ECO:0007669"/>
    <property type="project" value="UniProtKB-SubCell"/>
</dbReference>
<dbReference type="InterPro" id="IPR009038">
    <property type="entry name" value="GOLD_dom"/>
</dbReference>
<organism evidence="13 14">
    <name type="scientific">Petrolisthes manimaculis</name>
    <dbReference type="NCBI Taxonomy" id="1843537"/>
    <lineage>
        <taxon>Eukaryota</taxon>
        <taxon>Metazoa</taxon>
        <taxon>Ecdysozoa</taxon>
        <taxon>Arthropoda</taxon>
        <taxon>Crustacea</taxon>
        <taxon>Multicrustacea</taxon>
        <taxon>Malacostraca</taxon>
        <taxon>Eumalacostraca</taxon>
        <taxon>Eucarida</taxon>
        <taxon>Decapoda</taxon>
        <taxon>Pleocyemata</taxon>
        <taxon>Anomura</taxon>
        <taxon>Galatheoidea</taxon>
        <taxon>Porcellanidae</taxon>
        <taxon>Petrolisthes</taxon>
    </lineage>
</organism>
<evidence type="ECO:0000256" key="11">
    <source>
        <dbReference type="SAM" id="SignalP"/>
    </source>
</evidence>
<comment type="similarity">
    <text evidence="2 9">Belongs to the EMP24/GP25L family.</text>
</comment>
<keyword evidence="6 10" id="KW-1133">Transmembrane helix</keyword>
<evidence type="ECO:0000256" key="8">
    <source>
        <dbReference type="ARBA" id="ARBA00037847"/>
    </source>
</evidence>
<evidence type="ECO:0000256" key="10">
    <source>
        <dbReference type="SAM" id="Phobius"/>
    </source>
</evidence>
<evidence type="ECO:0000256" key="9">
    <source>
        <dbReference type="RuleBase" id="RU003827"/>
    </source>
</evidence>
<feature type="signal peptide" evidence="11">
    <location>
        <begin position="1"/>
        <end position="24"/>
    </location>
</feature>
<dbReference type="InterPro" id="IPR036598">
    <property type="entry name" value="GOLD_dom_sf"/>
</dbReference>
<evidence type="ECO:0000256" key="7">
    <source>
        <dbReference type="ARBA" id="ARBA00023136"/>
    </source>
</evidence>
<sequence length="242" mass="27677">MKARTRSALAVLIFCSLLTQKSQCREIEREMTVEVKAGTEECFYEMVKAGETLDVEYQVIDGGQGDMDINFYVSGPSGTVLIQDLRRGEGSHRITMTEEADYRICWDNMFSHFNTKTVFFGIMIESDLDDEDEDEMWGNLAGTDITAEEIYDMKIEDIKDAMDRIRNRLTKSRFMQDQLRAYEARDRNIAEANNGRVTTWSIINISVMVITGTIQVVLLRSLFDDKSRLHGIWKKGAASTFS</sequence>
<accession>A0AAE1NVY8</accession>
<dbReference type="SMART" id="SM01190">
    <property type="entry name" value="EMP24_GP25L"/>
    <property type="match status" value="1"/>
</dbReference>
<reference evidence="13" key="1">
    <citation type="submission" date="2023-11" db="EMBL/GenBank/DDBJ databases">
        <title>Genome assemblies of two species of porcelain crab, Petrolisthes cinctipes and Petrolisthes manimaculis (Anomura: Porcellanidae).</title>
        <authorList>
            <person name="Angst P."/>
        </authorList>
    </citation>
    <scope>NUCLEOTIDE SEQUENCE</scope>
    <source>
        <strain evidence="13">PB745_02</strain>
        <tissue evidence="13">Gill</tissue>
    </source>
</reference>
<feature type="chain" id="PRO_5042171441" description="GOLD domain-containing protein" evidence="11">
    <location>
        <begin position="25"/>
        <end position="242"/>
    </location>
</feature>
<keyword evidence="7 10" id="KW-0472">Membrane</keyword>
<keyword evidence="5 11" id="KW-0732">Signal</keyword>
<evidence type="ECO:0000313" key="14">
    <source>
        <dbReference type="Proteomes" id="UP001292094"/>
    </source>
</evidence>
<dbReference type="InterPro" id="IPR015720">
    <property type="entry name" value="Emp24-like"/>
</dbReference>
<name>A0AAE1NVY8_9EUCA</name>
<evidence type="ECO:0000256" key="5">
    <source>
        <dbReference type="ARBA" id="ARBA00022729"/>
    </source>
</evidence>
<evidence type="ECO:0000259" key="12">
    <source>
        <dbReference type="PROSITE" id="PS50866"/>
    </source>
</evidence>
<dbReference type="PANTHER" id="PTHR22811">
    <property type="entry name" value="TRANSMEMBRANE EMP24 DOMAIN-CONTAINING PROTEIN"/>
    <property type="match status" value="1"/>
</dbReference>
<dbReference type="AlphaFoldDB" id="A0AAE1NVY8"/>
<dbReference type="GO" id="GO:0012505">
    <property type="term" value="C:endomembrane system"/>
    <property type="evidence" value="ECO:0007669"/>
    <property type="project" value="UniProtKB-SubCell"/>
</dbReference>
<dbReference type="Pfam" id="PF01105">
    <property type="entry name" value="EMP24_GP25L"/>
    <property type="match status" value="1"/>
</dbReference>
<dbReference type="EMBL" id="JAWZYT010003778">
    <property type="protein sequence ID" value="KAK4296753.1"/>
    <property type="molecule type" value="Genomic_DNA"/>
</dbReference>
<dbReference type="Proteomes" id="UP001292094">
    <property type="component" value="Unassembled WGS sequence"/>
</dbReference>
<evidence type="ECO:0000313" key="13">
    <source>
        <dbReference type="EMBL" id="KAK4296753.1"/>
    </source>
</evidence>
<keyword evidence="3" id="KW-0217">Developmental protein</keyword>
<evidence type="ECO:0000256" key="2">
    <source>
        <dbReference type="ARBA" id="ARBA00007104"/>
    </source>
</evidence>
<feature type="transmembrane region" description="Helical" evidence="10">
    <location>
        <begin position="197"/>
        <end position="219"/>
    </location>
</feature>
<feature type="domain" description="GOLD" evidence="12">
    <location>
        <begin position="40"/>
        <end position="124"/>
    </location>
</feature>
<keyword evidence="4 9" id="KW-0812">Transmembrane</keyword>
<evidence type="ECO:0000256" key="1">
    <source>
        <dbReference type="ARBA" id="ARBA00004479"/>
    </source>
</evidence>
<evidence type="ECO:0000256" key="3">
    <source>
        <dbReference type="ARBA" id="ARBA00022473"/>
    </source>
</evidence>
<protein>
    <recommendedName>
        <fullName evidence="12">GOLD domain-containing protein</fullName>
    </recommendedName>
</protein>
<comment type="subcellular location">
    <subcellularLocation>
        <location evidence="8">Endomembrane system</location>
        <topology evidence="8">Single-pass membrane protein</topology>
    </subcellularLocation>
    <subcellularLocation>
        <location evidence="1 9">Membrane</location>
        <topology evidence="1 9">Single-pass type I membrane protein</topology>
    </subcellularLocation>
</comment>
<evidence type="ECO:0000256" key="6">
    <source>
        <dbReference type="ARBA" id="ARBA00022989"/>
    </source>
</evidence>
<proteinExistence type="inferred from homology"/>